<organism evidence="1 2">
    <name type="scientific">Sphaerisporangium flaviroseum</name>
    <dbReference type="NCBI Taxonomy" id="509199"/>
    <lineage>
        <taxon>Bacteria</taxon>
        <taxon>Bacillati</taxon>
        <taxon>Actinomycetota</taxon>
        <taxon>Actinomycetes</taxon>
        <taxon>Streptosporangiales</taxon>
        <taxon>Streptosporangiaceae</taxon>
        <taxon>Sphaerisporangium</taxon>
    </lineage>
</organism>
<dbReference type="PANTHER" id="PTHR42110:SF1">
    <property type="entry name" value="L-ASPARAGINASE, PUTATIVE (AFU_ORTHOLOGUE AFUA_3G11890)-RELATED"/>
    <property type="match status" value="1"/>
</dbReference>
<gene>
    <name evidence="1" type="ORF">GCM10022226_77290</name>
</gene>
<proteinExistence type="predicted"/>
<dbReference type="RefSeq" id="WP_344952504.1">
    <property type="nucleotide sequence ID" value="NZ_BAAAZR010000052.1"/>
</dbReference>
<accession>A0ABP7JFH2</accession>
<dbReference type="Pfam" id="PF06089">
    <property type="entry name" value="Asparaginase_II"/>
    <property type="match status" value="1"/>
</dbReference>
<dbReference type="InterPro" id="IPR010349">
    <property type="entry name" value="Asparaginase_II"/>
</dbReference>
<comment type="caution">
    <text evidence="1">The sequence shown here is derived from an EMBL/GenBank/DDBJ whole genome shotgun (WGS) entry which is preliminary data.</text>
</comment>
<keyword evidence="2" id="KW-1185">Reference proteome</keyword>
<name>A0ABP7JFH2_9ACTN</name>
<evidence type="ECO:0000313" key="2">
    <source>
        <dbReference type="Proteomes" id="UP001500888"/>
    </source>
</evidence>
<dbReference type="PANTHER" id="PTHR42110">
    <property type="entry name" value="L-ASPARAGINASE, PUTATIVE (AFU_ORTHOLOGUE AFUA_3G11890)-RELATED"/>
    <property type="match status" value="1"/>
</dbReference>
<reference evidence="2" key="1">
    <citation type="journal article" date="2019" name="Int. J. Syst. Evol. Microbiol.">
        <title>The Global Catalogue of Microorganisms (GCM) 10K type strain sequencing project: providing services to taxonomists for standard genome sequencing and annotation.</title>
        <authorList>
            <consortium name="The Broad Institute Genomics Platform"/>
            <consortium name="The Broad Institute Genome Sequencing Center for Infectious Disease"/>
            <person name="Wu L."/>
            <person name="Ma J."/>
        </authorList>
    </citation>
    <scope>NUCLEOTIDE SEQUENCE [LARGE SCALE GENOMIC DNA]</scope>
    <source>
        <strain evidence="2">JCM 16908</strain>
    </source>
</reference>
<protein>
    <submittedName>
        <fullName evidence="1">Asparaginase</fullName>
    </submittedName>
</protein>
<evidence type="ECO:0000313" key="1">
    <source>
        <dbReference type="EMBL" id="GAA3842968.1"/>
    </source>
</evidence>
<dbReference type="Proteomes" id="UP001500888">
    <property type="component" value="Unassembled WGS sequence"/>
</dbReference>
<dbReference type="EMBL" id="BAAAZR010000052">
    <property type="protein sequence ID" value="GAA3842968.1"/>
    <property type="molecule type" value="Genomic_DNA"/>
</dbReference>
<sequence length="317" mass="32878">MSADLIVEVVRSGFVESVHRAWVFALDAGGAPMAVHGDVAAAASPRSSMKPLQALGMLRAGLRLDGELLALACASHSGEDFHVEGVAKILASAGLDESALKCPEDLPADPATAHRVLRGGGGPARITMNCSGKHAAMLATCVINGWSTAEYLHPAHPLQRAIRSTAEELTGERVAATGVDGCGAPLYFGSMAGVARAFRAFPLAEPGTHERRIADAMRAHPEWTSGTSRPEATLMRAVPGLMLKAGAEAFDAFAFEDGRAATVKILDGGQRARVPVTVATLRALGLGLDAPDLDTLATPPQFGGGRPVGEVRVRGQV</sequence>